<feature type="transmembrane region" description="Helical" evidence="1">
    <location>
        <begin position="67"/>
        <end position="87"/>
    </location>
</feature>
<evidence type="ECO:0000313" key="4">
    <source>
        <dbReference type="Proteomes" id="UP000826234"/>
    </source>
</evidence>
<dbReference type="EMBL" id="JAIPUX010005290">
    <property type="protein sequence ID" value="KAH0616923.1"/>
    <property type="molecule type" value="Genomic_DNA"/>
</dbReference>
<keyword evidence="1" id="KW-1133">Transmembrane helix</keyword>
<dbReference type="PROSITE" id="PS50024">
    <property type="entry name" value="SEA"/>
    <property type="match status" value="1"/>
</dbReference>
<dbReference type="SUPFAM" id="SSF82671">
    <property type="entry name" value="SEA domain"/>
    <property type="match status" value="1"/>
</dbReference>
<evidence type="ECO:0000256" key="1">
    <source>
        <dbReference type="SAM" id="Phobius"/>
    </source>
</evidence>
<keyword evidence="4" id="KW-1185">Reference proteome</keyword>
<reference evidence="3 4" key="1">
    <citation type="journal article" date="2022" name="Gigascience">
        <title>A chromosome-level genome assembly and annotation of the desert horned lizard, Phrynosoma platyrhinos, provides insight into chromosomal rearrangements among reptiles.</title>
        <authorList>
            <person name="Koochekian N."/>
            <person name="Ascanio A."/>
            <person name="Farleigh K."/>
            <person name="Card D.C."/>
            <person name="Schield D.R."/>
            <person name="Castoe T.A."/>
            <person name="Jezkova T."/>
        </authorList>
    </citation>
    <scope>NUCLEOTIDE SEQUENCE [LARGE SCALE GENOMIC DNA]</scope>
    <source>
        <strain evidence="3">NK-2021</strain>
    </source>
</reference>
<proteinExistence type="predicted"/>
<dbReference type="Pfam" id="PF01390">
    <property type="entry name" value="SEA"/>
    <property type="match status" value="1"/>
</dbReference>
<sequence length="270" mass="31721">MELCRSRSTDWKFPSPGLNPWLLIMSLNLALLFDKIPMMEREEQEKDAMELPQEKPKNQLRNWQRCLPLWVVLVLLSGASAITWYFLDYRPRHLLELNPLHFYSGSLKILNRQYSLDHGRMESRAFWTETTKAHKMLKDLIHATDVAPYYNSSSVYAFGEGSLTCFFWFALRFPTNQHEEMTAEKVKAILYKELLINFNKTDHISYQTEYRIDPKSLLLLAIEKLDHLVLRKKESKMRWSYMGQSGYIVTMNGVSEDEIAANNKSKKKKA</sequence>
<comment type="caution">
    <text evidence="3">The sequence shown here is derived from an EMBL/GenBank/DDBJ whole genome shotgun (WGS) entry which is preliminary data.</text>
</comment>
<accession>A0ABQ7SHU8</accession>
<dbReference type="InterPro" id="IPR036364">
    <property type="entry name" value="SEA_dom_sf"/>
</dbReference>
<evidence type="ECO:0000259" key="2">
    <source>
        <dbReference type="PROSITE" id="PS50024"/>
    </source>
</evidence>
<keyword evidence="1" id="KW-0472">Membrane</keyword>
<evidence type="ECO:0000313" key="3">
    <source>
        <dbReference type="EMBL" id="KAH0616923.1"/>
    </source>
</evidence>
<organism evidence="3 4">
    <name type="scientific">Phrynosoma platyrhinos</name>
    <name type="common">Desert horned lizard</name>
    <dbReference type="NCBI Taxonomy" id="52577"/>
    <lineage>
        <taxon>Eukaryota</taxon>
        <taxon>Metazoa</taxon>
        <taxon>Chordata</taxon>
        <taxon>Craniata</taxon>
        <taxon>Vertebrata</taxon>
        <taxon>Euteleostomi</taxon>
        <taxon>Lepidosauria</taxon>
        <taxon>Squamata</taxon>
        <taxon>Bifurcata</taxon>
        <taxon>Unidentata</taxon>
        <taxon>Episquamata</taxon>
        <taxon>Toxicofera</taxon>
        <taxon>Iguania</taxon>
        <taxon>Phrynosomatidae</taxon>
        <taxon>Phrynosomatinae</taxon>
        <taxon>Phrynosoma</taxon>
    </lineage>
</organism>
<gene>
    <name evidence="3" type="ORF">JD844_028397</name>
</gene>
<protein>
    <recommendedName>
        <fullName evidence="2">SEA domain-containing protein</fullName>
    </recommendedName>
</protein>
<feature type="domain" description="SEA" evidence="2">
    <location>
        <begin position="99"/>
        <end position="224"/>
    </location>
</feature>
<dbReference type="InterPro" id="IPR000082">
    <property type="entry name" value="SEA_dom"/>
</dbReference>
<dbReference type="Proteomes" id="UP000826234">
    <property type="component" value="Unassembled WGS sequence"/>
</dbReference>
<name>A0ABQ7SHU8_PHRPL</name>
<dbReference type="Gene3D" id="3.30.70.960">
    <property type="entry name" value="SEA domain"/>
    <property type="match status" value="1"/>
</dbReference>
<keyword evidence="1" id="KW-0812">Transmembrane</keyword>